<accession>A0A179I8P0</accession>
<keyword evidence="1" id="KW-0732">Signal</keyword>
<evidence type="ECO:0000313" key="3">
    <source>
        <dbReference type="Proteomes" id="UP000243081"/>
    </source>
</evidence>
<evidence type="ECO:0000256" key="1">
    <source>
        <dbReference type="SAM" id="SignalP"/>
    </source>
</evidence>
<dbReference type="OrthoDB" id="4935409at2759"/>
<gene>
    <name evidence="2" type="ORF">LLEC1_03021</name>
</gene>
<dbReference type="OMA" id="RCHAERW"/>
<dbReference type="EMBL" id="LUKN01002949">
    <property type="protein sequence ID" value="OAQ98261.1"/>
    <property type="molecule type" value="Genomic_DNA"/>
</dbReference>
<dbReference type="AlphaFoldDB" id="A0A179I8P0"/>
<keyword evidence="3" id="KW-1185">Reference proteome</keyword>
<dbReference type="Proteomes" id="UP000243081">
    <property type="component" value="Unassembled WGS sequence"/>
</dbReference>
<organism evidence="2 3">
    <name type="scientific">Cordyceps confragosa</name>
    <name type="common">Lecanicillium lecanii</name>
    <dbReference type="NCBI Taxonomy" id="2714763"/>
    <lineage>
        <taxon>Eukaryota</taxon>
        <taxon>Fungi</taxon>
        <taxon>Dikarya</taxon>
        <taxon>Ascomycota</taxon>
        <taxon>Pezizomycotina</taxon>
        <taxon>Sordariomycetes</taxon>
        <taxon>Hypocreomycetidae</taxon>
        <taxon>Hypocreales</taxon>
        <taxon>Cordycipitaceae</taxon>
        <taxon>Akanthomyces</taxon>
    </lineage>
</organism>
<reference evidence="2 3" key="1">
    <citation type="submission" date="2016-03" db="EMBL/GenBank/DDBJ databases">
        <title>Fine-scale spatial genetic structure of a fungal parasite of coffee scale insects.</title>
        <authorList>
            <person name="Jackson D."/>
            <person name="Zemenick K.A."/>
            <person name="Malloure B."/>
            <person name="Quandt C.A."/>
            <person name="James T.Y."/>
        </authorList>
    </citation>
    <scope>NUCLEOTIDE SEQUENCE [LARGE SCALE GENOMIC DNA]</scope>
    <source>
        <strain evidence="2 3">UM487</strain>
    </source>
</reference>
<sequence>MKYSALVAVTLLVASSLGMSERSSRASTAAPGQIAITNNMNRLVHLSDSAGKNVILRQGQTISQVATKPSQDLVLSEQNSRRSQVEVSYTSGDRGTYSFVIRPVEGGGFPGAIEVLPLSPRPFPQCHPLTWYPGQGSTEQATCQDRTAFRVFLREAQHPSV</sequence>
<comment type="caution">
    <text evidence="2">The sequence shown here is derived from an EMBL/GenBank/DDBJ whole genome shotgun (WGS) entry which is preliminary data.</text>
</comment>
<evidence type="ECO:0000313" key="2">
    <source>
        <dbReference type="EMBL" id="OAQ98261.1"/>
    </source>
</evidence>
<name>A0A179I8P0_CORDF</name>
<feature type="signal peptide" evidence="1">
    <location>
        <begin position="1"/>
        <end position="20"/>
    </location>
</feature>
<protein>
    <submittedName>
        <fullName evidence="2">Uncharacterized protein</fullName>
    </submittedName>
</protein>
<proteinExistence type="predicted"/>
<feature type="chain" id="PRO_5008104208" evidence="1">
    <location>
        <begin position="21"/>
        <end position="161"/>
    </location>
</feature>